<keyword evidence="3" id="KW-1185">Reference proteome</keyword>
<feature type="chain" id="PRO_5046684435" description="PepSY domain-containing protein" evidence="1">
    <location>
        <begin position="25"/>
        <end position="171"/>
    </location>
</feature>
<organism evidence="2 3">
    <name type="scientific">Methylocapsa polymorpha</name>
    <dbReference type="NCBI Taxonomy" id="3080828"/>
    <lineage>
        <taxon>Bacteria</taxon>
        <taxon>Pseudomonadati</taxon>
        <taxon>Pseudomonadota</taxon>
        <taxon>Alphaproteobacteria</taxon>
        <taxon>Hyphomicrobiales</taxon>
        <taxon>Beijerinckiaceae</taxon>
        <taxon>Methylocapsa</taxon>
    </lineage>
</organism>
<accession>A0ABZ0HXB3</accession>
<sequence length="171" mass="17590">MRKDIATGGFALSLLVVSALAAHAETNEDKGAALAKALPQASVSLAQGLKASESAGTPISGKFEIDEDALQLSVYTMKGDKFSEIIVDQKSGAIKKTEAITDAEDLKDAAEQSAAVAQSKISLENAVQAAVAANAGYLAASAIPALTGEHPVADITLIKGEDVRKVQQKLD</sequence>
<dbReference type="RefSeq" id="WP_407340792.1">
    <property type="nucleotide sequence ID" value="NZ_CP136862.1"/>
</dbReference>
<feature type="signal peptide" evidence="1">
    <location>
        <begin position="1"/>
        <end position="24"/>
    </location>
</feature>
<evidence type="ECO:0000313" key="2">
    <source>
        <dbReference type="EMBL" id="WOJ91199.1"/>
    </source>
</evidence>
<evidence type="ECO:0000313" key="3">
    <source>
        <dbReference type="Proteomes" id="UP001626536"/>
    </source>
</evidence>
<reference evidence="2 3" key="1">
    <citation type="submission" date="2023-10" db="EMBL/GenBank/DDBJ databases">
        <title>Novel methanotroph of the genus Methylocapsa from a subarctic wetland.</title>
        <authorList>
            <person name="Belova S.E."/>
            <person name="Oshkin I.Y."/>
            <person name="Miroshnikov K."/>
            <person name="Dedysh S.N."/>
        </authorList>
    </citation>
    <scope>NUCLEOTIDE SEQUENCE [LARGE SCALE GENOMIC DNA]</scope>
    <source>
        <strain evidence="2 3">RX1</strain>
    </source>
</reference>
<proteinExistence type="predicted"/>
<protein>
    <recommendedName>
        <fullName evidence="4">PepSY domain-containing protein</fullName>
    </recommendedName>
</protein>
<dbReference type="Proteomes" id="UP001626536">
    <property type="component" value="Chromosome"/>
</dbReference>
<name>A0ABZ0HXB3_9HYPH</name>
<keyword evidence="1" id="KW-0732">Signal</keyword>
<dbReference type="EMBL" id="CP136862">
    <property type="protein sequence ID" value="WOJ91199.1"/>
    <property type="molecule type" value="Genomic_DNA"/>
</dbReference>
<gene>
    <name evidence="2" type="ORF">RZS28_08000</name>
</gene>
<evidence type="ECO:0000256" key="1">
    <source>
        <dbReference type="SAM" id="SignalP"/>
    </source>
</evidence>
<evidence type="ECO:0008006" key="4">
    <source>
        <dbReference type="Google" id="ProtNLM"/>
    </source>
</evidence>